<protein>
    <submittedName>
        <fullName evidence="2">Uncharacterized protein</fullName>
    </submittedName>
</protein>
<name>A0AAD7DHS1_MYCRO</name>
<dbReference type="Proteomes" id="UP001221757">
    <property type="component" value="Unassembled WGS sequence"/>
</dbReference>
<proteinExistence type="predicted"/>
<comment type="caution">
    <text evidence="2">The sequence shown here is derived from an EMBL/GenBank/DDBJ whole genome shotgun (WGS) entry which is preliminary data.</text>
</comment>
<feature type="compositionally biased region" description="Basic residues" evidence="1">
    <location>
        <begin position="252"/>
        <end position="261"/>
    </location>
</feature>
<reference evidence="2" key="1">
    <citation type="submission" date="2023-03" db="EMBL/GenBank/DDBJ databases">
        <title>Massive genome expansion in bonnet fungi (Mycena s.s.) driven by repeated elements and novel gene families across ecological guilds.</title>
        <authorList>
            <consortium name="Lawrence Berkeley National Laboratory"/>
            <person name="Harder C.B."/>
            <person name="Miyauchi S."/>
            <person name="Viragh M."/>
            <person name="Kuo A."/>
            <person name="Thoen E."/>
            <person name="Andreopoulos B."/>
            <person name="Lu D."/>
            <person name="Skrede I."/>
            <person name="Drula E."/>
            <person name="Henrissat B."/>
            <person name="Morin E."/>
            <person name="Kohler A."/>
            <person name="Barry K."/>
            <person name="LaButti K."/>
            <person name="Morin E."/>
            <person name="Salamov A."/>
            <person name="Lipzen A."/>
            <person name="Mereny Z."/>
            <person name="Hegedus B."/>
            <person name="Baldrian P."/>
            <person name="Stursova M."/>
            <person name="Weitz H."/>
            <person name="Taylor A."/>
            <person name="Grigoriev I.V."/>
            <person name="Nagy L.G."/>
            <person name="Martin F."/>
            <person name="Kauserud H."/>
        </authorList>
    </citation>
    <scope>NUCLEOTIDE SEQUENCE</scope>
    <source>
        <strain evidence="2">CBHHK067</strain>
    </source>
</reference>
<feature type="region of interest" description="Disordered" evidence="1">
    <location>
        <begin position="251"/>
        <end position="278"/>
    </location>
</feature>
<evidence type="ECO:0000256" key="1">
    <source>
        <dbReference type="SAM" id="MobiDB-lite"/>
    </source>
</evidence>
<gene>
    <name evidence="2" type="ORF">B0H17DRAFT_1133935</name>
</gene>
<evidence type="ECO:0000313" key="3">
    <source>
        <dbReference type="Proteomes" id="UP001221757"/>
    </source>
</evidence>
<accession>A0AAD7DHS1</accession>
<dbReference type="AlphaFoldDB" id="A0AAD7DHS1"/>
<feature type="compositionally biased region" description="Polar residues" evidence="1">
    <location>
        <begin position="264"/>
        <end position="278"/>
    </location>
</feature>
<organism evidence="2 3">
    <name type="scientific">Mycena rosella</name>
    <name type="common">Pink bonnet</name>
    <name type="synonym">Agaricus rosellus</name>
    <dbReference type="NCBI Taxonomy" id="1033263"/>
    <lineage>
        <taxon>Eukaryota</taxon>
        <taxon>Fungi</taxon>
        <taxon>Dikarya</taxon>
        <taxon>Basidiomycota</taxon>
        <taxon>Agaricomycotina</taxon>
        <taxon>Agaricomycetes</taxon>
        <taxon>Agaricomycetidae</taxon>
        <taxon>Agaricales</taxon>
        <taxon>Marasmiineae</taxon>
        <taxon>Mycenaceae</taxon>
        <taxon>Mycena</taxon>
    </lineage>
</organism>
<sequence>MACAVHPRTSQLDIFTGPRARLCAMALNRFYRNPLVSEGDRTKPARCGSSRTPVSLLARAITPSLRTIRPRHDRFGNLLGMVRIWQIDRETTGWAAGSFFTELLQQKQGIWEGIWKQPVSALSINLAYPGRPRHTLGSFEQFGAYVGIGDCHWASAMNFPVVSNFPSISPVTSVFWSPAIAFAGQKKNQRALGQAEKSNSFGAEKKFTVAKVHLGESNLVSPAIYDIECSIPARVPYTTLSLQYQSQSISRAGKKRSHVKPNHGNMQNTESNQDTAGDFTSTFMFNAPSFG</sequence>
<evidence type="ECO:0000313" key="2">
    <source>
        <dbReference type="EMBL" id="KAJ7691164.1"/>
    </source>
</evidence>
<keyword evidence="3" id="KW-1185">Reference proteome</keyword>
<dbReference type="EMBL" id="JARKIE010000060">
    <property type="protein sequence ID" value="KAJ7691164.1"/>
    <property type="molecule type" value="Genomic_DNA"/>
</dbReference>